<evidence type="ECO:0000259" key="3">
    <source>
        <dbReference type="Pfam" id="PF03372"/>
    </source>
</evidence>
<dbReference type="InParanoid" id="A0A667XZD0"/>
<evidence type="ECO:0000259" key="4">
    <source>
        <dbReference type="Pfam" id="PF05970"/>
    </source>
</evidence>
<dbReference type="Gene3D" id="3.60.10.10">
    <property type="entry name" value="Endonuclease/exonuclease/phosphatase"/>
    <property type="match status" value="1"/>
</dbReference>
<keyword evidence="1" id="KW-0378">Hydrolase</keyword>
<accession>A0A667XZD0</accession>
<comment type="cofactor">
    <cofactor evidence="1">
        <name>Mg(2+)</name>
        <dbReference type="ChEBI" id="CHEBI:18420"/>
    </cofactor>
</comment>
<dbReference type="InterPro" id="IPR027417">
    <property type="entry name" value="P-loop_NTPase"/>
</dbReference>
<feature type="domain" description="Endonuclease/exonuclease/phosphatase" evidence="3">
    <location>
        <begin position="553"/>
        <end position="731"/>
    </location>
</feature>
<keyword evidence="1" id="KW-0233">DNA recombination</keyword>
<dbReference type="AlphaFoldDB" id="A0A667XZD0"/>
<feature type="region of interest" description="Disordered" evidence="2">
    <location>
        <begin position="1"/>
        <end position="25"/>
    </location>
</feature>
<reference evidence="5" key="2">
    <citation type="submission" date="2025-08" db="UniProtKB">
        <authorList>
            <consortium name="Ensembl"/>
        </authorList>
    </citation>
    <scope>IDENTIFICATION</scope>
</reference>
<dbReference type="Pfam" id="PF03372">
    <property type="entry name" value="Exo_endo_phos"/>
    <property type="match status" value="1"/>
</dbReference>
<comment type="catalytic activity">
    <reaction evidence="1">
        <text>ATP + H2O = ADP + phosphate + H(+)</text>
        <dbReference type="Rhea" id="RHEA:13065"/>
        <dbReference type="ChEBI" id="CHEBI:15377"/>
        <dbReference type="ChEBI" id="CHEBI:15378"/>
        <dbReference type="ChEBI" id="CHEBI:30616"/>
        <dbReference type="ChEBI" id="CHEBI:43474"/>
        <dbReference type="ChEBI" id="CHEBI:456216"/>
        <dbReference type="EC" id="5.6.2.3"/>
    </reaction>
</comment>
<keyword evidence="1" id="KW-0547">Nucleotide-binding</keyword>
<dbReference type="Gene3D" id="3.40.50.300">
    <property type="entry name" value="P-loop containing nucleotide triphosphate hydrolases"/>
    <property type="match status" value="1"/>
</dbReference>
<dbReference type="PANTHER" id="PTHR47642:SF5">
    <property type="entry name" value="ATP-DEPENDENT DNA HELICASE"/>
    <property type="match status" value="1"/>
</dbReference>
<organism evidence="5 6">
    <name type="scientific">Myripristis murdjan</name>
    <name type="common">pinecone soldierfish</name>
    <dbReference type="NCBI Taxonomy" id="586833"/>
    <lineage>
        <taxon>Eukaryota</taxon>
        <taxon>Metazoa</taxon>
        <taxon>Chordata</taxon>
        <taxon>Craniata</taxon>
        <taxon>Vertebrata</taxon>
        <taxon>Euteleostomi</taxon>
        <taxon>Actinopterygii</taxon>
        <taxon>Neopterygii</taxon>
        <taxon>Teleostei</taxon>
        <taxon>Neoteleostei</taxon>
        <taxon>Acanthomorphata</taxon>
        <taxon>Holocentriformes</taxon>
        <taxon>Holocentridae</taxon>
        <taxon>Myripristis</taxon>
    </lineage>
</organism>
<dbReference type="GO" id="GO:0000723">
    <property type="term" value="P:telomere maintenance"/>
    <property type="evidence" value="ECO:0007669"/>
    <property type="project" value="InterPro"/>
</dbReference>
<dbReference type="Pfam" id="PF05970">
    <property type="entry name" value="PIF1"/>
    <property type="match status" value="1"/>
</dbReference>
<comment type="similarity">
    <text evidence="1">Belongs to the helicase family.</text>
</comment>
<evidence type="ECO:0000256" key="2">
    <source>
        <dbReference type="SAM" id="MobiDB-lite"/>
    </source>
</evidence>
<dbReference type="SUPFAM" id="SSF52540">
    <property type="entry name" value="P-loop containing nucleoside triphosphate hydrolases"/>
    <property type="match status" value="2"/>
</dbReference>
<sequence length="749" mass="84635">MEHEQDEVPEYQPNPKERGGVVPSIEPPKVSREYVQKLYQSLNETQASIFYSVRQWCLQRVWGQNPQPFHYFVSGGAGCGKSHVIKCIYEEATRIFRQLPKLREEHDISMPTVLLTAFTGTAAFNISGQTLHSLLKLPRSLKPPYQGLGNSLDEMRATLSNVEILIIDEVSMVSKRLFAYVNWRFQQIKGNKKPFGGISVLAVGDFYQLRPVGKAKPLCVYEEDEEDFWKEHFKMITLTEIMRQKEDLAFAHLLNRIRVKQKTESFSESDKTLLASAVTESKDCPTDVIYIFATNKEVDCHNSKTVRALHKDFVNIDAEDYLQDSRTGKMKKLGAPTKSKKGELVQTIEAAEGVRVMVTRNIDVEDGIVNGTFGKIANIVTETKAGETRVQKLGLQLDNPKAGQKQRQNQQGASDSLIYIERLEESLSKKGVVRRQFPLKLAFACTSHKVQGMTLQSAVVSLKRVFEPGMAYVALSRTTSLGGLHITDFAENKIYADSEIAAAMQTITTASLSGVMPLLKHVRETDLVEMFKIVHHNTEGLTTHIDDIKCHHELRLADVLCLTETHLSGSIVTDSIALEGYRVFLRNRHLCYMRFPELAKKEGGGVAIYCKSHVHAEVFQHIPNVTDLEFLVVKIEAPVKLMIAAIYRPPVYSIKNFLPNMERLLDYLRVVCPHPIIVCGDFNENHLGNIKKPVLEMFQSKGYMQLITAATTEKNTLLDHIYVCQPNVCFQSGVLQTYYSYHNPIYCIV</sequence>
<dbReference type="GO" id="GO:0016787">
    <property type="term" value="F:hydrolase activity"/>
    <property type="evidence" value="ECO:0007669"/>
    <property type="project" value="UniProtKB-KW"/>
</dbReference>
<name>A0A667XZD0_9TELE</name>
<reference evidence="5" key="3">
    <citation type="submission" date="2025-09" db="UniProtKB">
        <authorList>
            <consortium name="Ensembl"/>
        </authorList>
    </citation>
    <scope>IDENTIFICATION</scope>
</reference>
<dbReference type="SUPFAM" id="SSF56219">
    <property type="entry name" value="DNase I-like"/>
    <property type="match status" value="1"/>
</dbReference>
<keyword evidence="6" id="KW-1185">Reference proteome</keyword>
<dbReference type="InterPro" id="IPR051055">
    <property type="entry name" value="PIF1_helicase"/>
</dbReference>
<dbReference type="GO" id="GO:0005524">
    <property type="term" value="F:ATP binding"/>
    <property type="evidence" value="ECO:0007669"/>
    <property type="project" value="UniProtKB-KW"/>
</dbReference>
<dbReference type="PANTHER" id="PTHR47642">
    <property type="entry name" value="ATP-DEPENDENT DNA HELICASE"/>
    <property type="match status" value="1"/>
</dbReference>
<dbReference type="GO" id="GO:0006310">
    <property type="term" value="P:DNA recombination"/>
    <property type="evidence" value="ECO:0007669"/>
    <property type="project" value="UniProtKB-KW"/>
</dbReference>
<dbReference type="GO" id="GO:0006281">
    <property type="term" value="P:DNA repair"/>
    <property type="evidence" value="ECO:0007669"/>
    <property type="project" value="UniProtKB-KW"/>
</dbReference>
<keyword evidence="1" id="KW-0347">Helicase</keyword>
<reference evidence="5" key="1">
    <citation type="submission" date="2019-06" db="EMBL/GenBank/DDBJ databases">
        <authorList>
            <consortium name="Wellcome Sanger Institute Data Sharing"/>
        </authorList>
    </citation>
    <scope>NUCLEOTIDE SEQUENCE [LARGE SCALE GENOMIC DNA]</scope>
</reference>
<keyword evidence="1" id="KW-0067">ATP-binding</keyword>
<protein>
    <recommendedName>
        <fullName evidence="1">ATP-dependent DNA helicase</fullName>
        <ecNumber evidence="1">5.6.2.3</ecNumber>
    </recommendedName>
</protein>
<evidence type="ECO:0000256" key="1">
    <source>
        <dbReference type="RuleBase" id="RU363044"/>
    </source>
</evidence>
<dbReference type="CDD" id="cd18809">
    <property type="entry name" value="SF1_C_RecD"/>
    <property type="match status" value="1"/>
</dbReference>
<dbReference type="GO" id="GO:0043139">
    <property type="term" value="F:5'-3' DNA helicase activity"/>
    <property type="evidence" value="ECO:0007669"/>
    <property type="project" value="UniProtKB-EC"/>
</dbReference>
<keyword evidence="1" id="KW-0227">DNA damage</keyword>
<dbReference type="InterPro" id="IPR005135">
    <property type="entry name" value="Endo/exonuclease/phosphatase"/>
</dbReference>
<dbReference type="InterPro" id="IPR010285">
    <property type="entry name" value="DNA_helicase_pif1-like_DEAD"/>
</dbReference>
<dbReference type="InterPro" id="IPR036691">
    <property type="entry name" value="Endo/exonu/phosph_ase_sf"/>
</dbReference>
<evidence type="ECO:0000313" key="6">
    <source>
        <dbReference type="Proteomes" id="UP000472263"/>
    </source>
</evidence>
<keyword evidence="1" id="KW-0234">DNA repair</keyword>
<dbReference type="Ensembl" id="ENSMMDT00005015032.1">
    <property type="protein sequence ID" value="ENSMMDP00005014631.1"/>
    <property type="gene ID" value="ENSMMDG00005007493.1"/>
</dbReference>
<dbReference type="GeneTree" id="ENSGT00940000164296"/>
<evidence type="ECO:0000313" key="5">
    <source>
        <dbReference type="Ensembl" id="ENSMMDP00005014631.1"/>
    </source>
</evidence>
<dbReference type="EC" id="5.6.2.3" evidence="1"/>
<dbReference type="Proteomes" id="UP000472263">
    <property type="component" value="Chromosome 17"/>
</dbReference>
<proteinExistence type="inferred from homology"/>
<feature type="domain" description="DNA helicase Pif1-like DEAD-box helicase" evidence="4">
    <location>
        <begin position="42"/>
        <end position="247"/>
    </location>
</feature>